<organism evidence="1 2">
    <name type="scientific">Dentiscutata heterogama</name>
    <dbReference type="NCBI Taxonomy" id="1316150"/>
    <lineage>
        <taxon>Eukaryota</taxon>
        <taxon>Fungi</taxon>
        <taxon>Fungi incertae sedis</taxon>
        <taxon>Mucoromycota</taxon>
        <taxon>Glomeromycotina</taxon>
        <taxon>Glomeromycetes</taxon>
        <taxon>Diversisporales</taxon>
        <taxon>Gigasporaceae</taxon>
        <taxon>Dentiscutata</taxon>
    </lineage>
</organism>
<protein>
    <submittedName>
        <fullName evidence="1">16988_t:CDS:1</fullName>
    </submittedName>
</protein>
<gene>
    <name evidence="1" type="ORF">DHETER_LOCUS8957</name>
</gene>
<reference evidence="1" key="1">
    <citation type="submission" date="2021-06" db="EMBL/GenBank/DDBJ databases">
        <authorList>
            <person name="Kallberg Y."/>
            <person name="Tangrot J."/>
            <person name="Rosling A."/>
        </authorList>
    </citation>
    <scope>NUCLEOTIDE SEQUENCE</scope>
    <source>
        <strain evidence="1">IL203A</strain>
    </source>
</reference>
<proteinExistence type="predicted"/>
<name>A0ACA9NBL2_9GLOM</name>
<evidence type="ECO:0000313" key="2">
    <source>
        <dbReference type="Proteomes" id="UP000789702"/>
    </source>
</evidence>
<keyword evidence="2" id="KW-1185">Reference proteome</keyword>
<dbReference type="Proteomes" id="UP000789702">
    <property type="component" value="Unassembled WGS sequence"/>
</dbReference>
<accession>A0ACA9NBL2</accession>
<comment type="caution">
    <text evidence="1">The sequence shown here is derived from an EMBL/GenBank/DDBJ whole genome shotgun (WGS) entry which is preliminary data.</text>
</comment>
<sequence>MEVDEEYEPGVEKEVAFVTLLKNNQPLAEAQIVPLFKILADVNPIQNISQALVVLLTKPQQKRGLFIINQLELCDVAKDIISIRANVILGQLLQYLD</sequence>
<evidence type="ECO:0000313" key="1">
    <source>
        <dbReference type="EMBL" id="CAG8643607.1"/>
    </source>
</evidence>
<dbReference type="EMBL" id="CAJVPU010014974">
    <property type="protein sequence ID" value="CAG8643607.1"/>
    <property type="molecule type" value="Genomic_DNA"/>
</dbReference>